<sequence>MDTGCEQEVGGALLETRNLPMGQFSDWKDR</sequence>
<gene>
    <name evidence="1" type="ordered locus">CLIBASIA_03725</name>
</gene>
<dbReference type="HOGENOM" id="CLU_3402709_0_0_5"/>
<accession>C6XG20</accession>
<evidence type="ECO:0000313" key="2">
    <source>
        <dbReference type="Proteomes" id="UP000002744"/>
    </source>
</evidence>
<protein>
    <submittedName>
        <fullName evidence="1">Uncharacterized protein</fullName>
    </submittedName>
</protein>
<reference evidence="1 2" key="1">
    <citation type="journal article" date="2009" name="Mol. Plant Microbe Interact.">
        <title>Complete genome sequence of citrus huanglongbing bacterium, 'Candidatus Liberibacter asiaticus' obtained through metagenomics.</title>
        <authorList>
            <person name="Duan Y."/>
            <person name="Zhou L."/>
            <person name="Hall D.G."/>
            <person name="Li W."/>
            <person name="Doddapaneni H."/>
            <person name="Lin H."/>
            <person name="Liu L."/>
            <person name="Vahling C.M."/>
            <person name="Gabriel D.W."/>
            <person name="Williams K.P."/>
            <person name="Dickerman A."/>
            <person name="Sun Y."/>
            <person name="Gottwald T."/>
        </authorList>
    </citation>
    <scope>NUCLEOTIDE SEQUENCE [LARGE SCALE GENOMIC DNA]</scope>
    <source>
        <strain evidence="2">psy62</strain>
    </source>
</reference>
<organism evidence="1 2">
    <name type="scientific">Liberibacter asiaticus (strain psy62)</name>
    <dbReference type="NCBI Taxonomy" id="537021"/>
    <lineage>
        <taxon>Bacteria</taxon>
        <taxon>Pseudomonadati</taxon>
        <taxon>Pseudomonadota</taxon>
        <taxon>Alphaproteobacteria</taxon>
        <taxon>Hyphomicrobiales</taxon>
        <taxon>Rhizobiaceae</taxon>
        <taxon>Liberibacter</taxon>
    </lineage>
</organism>
<evidence type="ECO:0000313" key="1">
    <source>
        <dbReference type="EMBL" id="ACT57323.1"/>
    </source>
</evidence>
<dbReference type="KEGG" id="las:CLIBASIA_03725"/>
<dbReference type="AlphaFoldDB" id="C6XG20"/>
<dbReference type="EMBL" id="CP001677">
    <property type="protein sequence ID" value="ACT57323.1"/>
    <property type="molecule type" value="Genomic_DNA"/>
</dbReference>
<reference evidence="1 2" key="2">
    <citation type="journal article" date="2011" name="Appl. Environ. Microbiol.">
        <title>Diversity and plasticity of the intracellular plant pathogen and insect symbiont, 'Candidatus Liberibacter asiaticus', revealed by hyper variable prophage genes with intragenic tandem repeats.</title>
        <authorList>
            <person name="Zhou L."/>
            <person name="Powell C.A."/>
            <person name="Hoffman M.T."/>
            <person name="Li W."/>
            <person name="Fan G."/>
            <person name="Liu B."/>
            <person name="Lin H."/>
            <person name="Duan Y."/>
        </authorList>
    </citation>
    <scope>NUCLEOTIDE SEQUENCE [LARGE SCALE GENOMIC DNA]</scope>
    <source>
        <strain evidence="2">psy62</strain>
    </source>
</reference>
<dbReference type="Proteomes" id="UP000002744">
    <property type="component" value="Chromosome"/>
</dbReference>
<name>C6XG20_LIBAP</name>
<proteinExistence type="predicted"/>